<keyword evidence="2" id="KW-1185">Reference proteome</keyword>
<gene>
    <name evidence="1" type="ORF">AQPW35_35550</name>
</gene>
<dbReference type="EMBL" id="BJCL01000009">
    <property type="protein sequence ID" value="GCL64474.1"/>
    <property type="molecule type" value="Genomic_DNA"/>
</dbReference>
<reference evidence="2" key="1">
    <citation type="submission" date="2019-03" db="EMBL/GenBank/DDBJ databases">
        <title>Aquabacterium pictum sp.nov., the first bacteriochlorophyll a-containing freshwater bacterium in the genus Aquabacterium of the class Betaproteobacteria.</title>
        <authorList>
            <person name="Hirose S."/>
            <person name="Tank M."/>
            <person name="Hara E."/>
            <person name="Tamaki H."/>
            <person name="Takaichi S."/>
            <person name="Haruta S."/>
            <person name="Hanada S."/>
        </authorList>
    </citation>
    <scope>NUCLEOTIDE SEQUENCE [LARGE SCALE GENOMIC DNA]</scope>
    <source>
        <strain evidence="2">W35</strain>
    </source>
</reference>
<evidence type="ECO:0000313" key="1">
    <source>
        <dbReference type="EMBL" id="GCL64474.1"/>
    </source>
</evidence>
<dbReference type="OrthoDB" id="9152680at2"/>
<evidence type="ECO:0008006" key="3">
    <source>
        <dbReference type="Google" id="ProtNLM"/>
    </source>
</evidence>
<organism evidence="1 2">
    <name type="scientific">Pseudaquabacterium pictum</name>
    <dbReference type="NCBI Taxonomy" id="2315236"/>
    <lineage>
        <taxon>Bacteria</taxon>
        <taxon>Pseudomonadati</taxon>
        <taxon>Pseudomonadota</taxon>
        <taxon>Betaproteobacteria</taxon>
        <taxon>Burkholderiales</taxon>
        <taxon>Sphaerotilaceae</taxon>
        <taxon>Pseudaquabacterium</taxon>
    </lineage>
</organism>
<proteinExistence type="predicted"/>
<accession>A0A480ASG5</accession>
<evidence type="ECO:0000313" key="2">
    <source>
        <dbReference type="Proteomes" id="UP000301751"/>
    </source>
</evidence>
<dbReference type="RefSeq" id="WP_154694091.1">
    <property type="nucleotide sequence ID" value="NZ_BJCL01000009.1"/>
</dbReference>
<comment type="caution">
    <text evidence="1">The sequence shown here is derived from an EMBL/GenBank/DDBJ whole genome shotgun (WGS) entry which is preliminary data.</text>
</comment>
<dbReference type="AlphaFoldDB" id="A0A480ASG5"/>
<sequence length="109" mass="12069">MSDDSQIHIPPSFEAVHRDARGRLTLPRDDFRARYELCEDMAQMLVEPCQARLHDQGLSEDLVLERTEAGLAADGSGFSAAEATWVVTRLAELLGWPHAGLTPPPPRPH</sequence>
<protein>
    <recommendedName>
        <fullName evidence="3">ATPase with chaperone activity</fullName>
    </recommendedName>
</protein>
<name>A0A480ASG5_9BURK</name>
<dbReference type="Proteomes" id="UP000301751">
    <property type="component" value="Unassembled WGS sequence"/>
</dbReference>